<evidence type="ECO:0000256" key="1">
    <source>
        <dbReference type="SAM" id="SignalP"/>
    </source>
</evidence>
<feature type="domain" description="DUF2846" evidence="2">
    <location>
        <begin position="35"/>
        <end position="117"/>
    </location>
</feature>
<evidence type="ECO:0000313" key="4">
    <source>
        <dbReference type="Proteomes" id="UP000016223"/>
    </source>
</evidence>
<gene>
    <name evidence="3" type="ORF">VAPA_2c11950</name>
</gene>
<dbReference type="Proteomes" id="UP000016223">
    <property type="component" value="Chromosome 2"/>
</dbReference>
<evidence type="ECO:0000259" key="2">
    <source>
        <dbReference type="Pfam" id="PF11008"/>
    </source>
</evidence>
<feature type="signal peptide" evidence="1">
    <location>
        <begin position="1"/>
        <end position="22"/>
    </location>
</feature>
<name>T1XN87_VARPD</name>
<dbReference type="AlphaFoldDB" id="T1XN87"/>
<dbReference type="Pfam" id="PF11008">
    <property type="entry name" value="DUF2846"/>
    <property type="match status" value="1"/>
</dbReference>
<accession>T1XN87</accession>
<proteinExistence type="predicted"/>
<dbReference type="PATRIC" id="fig|1246301.3.peg.6704"/>
<dbReference type="PROSITE" id="PS51257">
    <property type="entry name" value="PROKAR_LIPOPROTEIN"/>
    <property type="match status" value="1"/>
</dbReference>
<dbReference type="KEGG" id="vpd:VAPA_2c11950"/>
<reference evidence="3 4" key="1">
    <citation type="submission" date="2012-10" db="EMBL/GenBank/DDBJ databases">
        <title>Genome sequence of Variovorax paradoxus B4.</title>
        <authorList>
            <person name="Schuldes J."/>
            <person name="Brandt U."/>
            <person name="Hiessl S."/>
            <person name="Wuebbeler J.H."/>
            <person name="Thuermer A."/>
            <person name="Steinbuechel A."/>
            <person name="Daniel R."/>
        </authorList>
    </citation>
    <scope>NUCLEOTIDE SEQUENCE [LARGE SCALE GENOMIC DNA]</scope>
    <source>
        <strain evidence="3 4">B4</strain>
    </source>
</reference>
<sequence length="166" mass="17750">MDLRLACTAIAALLLTACGATGPQFTSAEAPTGESSAIYIYRPSKFAAGGFSPLLVIDDKVIGKISSGSYARRNLDAGVHKIELRRPSEAYGKFKTRSLEVTTKPGSTTYIRYHVEHKGPGEDIGSVAMTAGGLPVPMFMPVIDHMLVAVDPHDGLTEIKETRSIE</sequence>
<dbReference type="InterPro" id="IPR022548">
    <property type="entry name" value="DUF2846"/>
</dbReference>
<keyword evidence="1" id="KW-0732">Signal</keyword>
<organism evidence="3 4">
    <name type="scientific">Variovorax paradoxus B4</name>
    <dbReference type="NCBI Taxonomy" id="1246301"/>
    <lineage>
        <taxon>Bacteria</taxon>
        <taxon>Pseudomonadati</taxon>
        <taxon>Pseudomonadota</taxon>
        <taxon>Betaproteobacteria</taxon>
        <taxon>Burkholderiales</taxon>
        <taxon>Comamonadaceae</taxon>
        <taxon>Variovorax</taxon>
    </lineage>
</organism>
<dbReference type="HOGENOM" id="CLU_1703034_0_0_4"/>
<feature type="chain" id="PRO_5004586299" description="DUF2846 domain-containing protein" evidence="1">
    <location>
        <begin position="23"/>
        <end position="166"/>
    </location>
</feature>
<dbReference type="EMBL" id="CP003912">
    <property type="protein sequence ID" value="AGU53749.1"/>
    <property type="molecule type" value="Genomic_DNA"/>
</dbReference>
<evidence type="ECO:0000313" key="3">
    <source>
        <dbReference type="EMBL" id="AGU53749.1"/>
    </source>
</evidence>
<protein>
    <recommendedName>
        <fullName evidence="2">DUF2846 domain-containing protein</fullName>
    </recommendedName>
</protein>